<dbReference type="AlphaFoldDB" id="A0A366INZ4"/>
<keyword evidence="2" id="KW-0560">Oxidoreductase</keyword>
<evidence type="ECO:0000256" key="3">
    <source>
        <dbReference type="ARBA" id="ARBA00023027"/>
    </source>
</evidence>
<dbReference type="SUPFAM" id="SSF52283">
    <property type="entry name" value="Formate/glycerate dehydrogenase catalytic domain-like"/>
    <property type="match status" value="1"/>
</dbReference>
<dbReference type="Pfam" id="PF02826">
    <property type="entry name" value="2-Hacid_dh_C"/>
    <property type="match status" value="1"/>
</dbReference>
<dbReference type="Gene3D" id="3.40.50.720">
    <property type="entry name" value="NAD(P)-binding Rossmann-like Domain"/>
    <property type="match status" value="2"/>
</dbReference>
<evidence type="ECO:0000313" key="6">
    <source>
        <dbReference type="Proteomes" id="UP000253509"/>
    </source>
</evidence>
<evidence type="ECO:0000256" key="1">
    <source>
        <dbReference type="ARBA" id="ARBA00005854"/>
    </source>
</evidence>
<keyword evidence="6" id="KW-1185">Reference proteome</keyword>
<comment type="caution">
    <text evidence="5">The sequence shown here is derived from an EMBL/GenBank/DDBJ whole genome shotgun (WGS) entry which is preliminary data.</text>
</comment>
<evidence type="ECO:0000313" key="5">
    <source>
        <dbReference type="EMBL" id="RBP74784.1"/>
    </source>
</evidence>
<dbReference type="EMBL" id="QNSB01000001">
    <property type="protein sequence ID" value="RBP74784.1"/>
    <property type="molecule type" value="Genomic_DNA"/>
</dbReference>
<accession>A0A366INZ4</accession>
<protein>
    <submittedName>
        <fullName evidence="5">D-3-phosphoglycerate dehydrogenase</fullName>
    </submittedName>
</protein>
<name>A0A366INZ4_9MICO</name>
<proteinExistence type="inferred from homology"/>
<evidence type="ECO:0000259" key="4">
    <source>
        <dbReference type="Pfam" id="PF02826"/>
    </source>
</evidence>
<dbReference type="RefSeq" id="WP_181778578.1">
    <property type="nucleotide sequence ID" value="NZ_QNSB01000001.1"/>
</dbReference>
<dbReference type="GO" id="GO:0051287">
    <property type="term" value="F:NAD binding"/>
    <property type="evidence" value="ECO:0007669"/>
    <property type="project" value="InterPro"/>
</dbReference>
<comment type="similarity">
    <text evidence="1">Belongs to the D-isomer specific 2-hydroxyacid dehydrogenase family.</text>
</comment>
<dbReference type="SUPFAM" id="SSF51735">
    <property type="entry name" value="NAD(P)-binding Rossmann-fold domains"/>
    <property type="match status" value="1"/>
</dbReference>
<dbReference type="GO" id="GO:0016616">
    <property type="term" value="F:oxidoreductase activity, acting on the CH-OH group of donors, NAD or NADP as acceptor"/>
    <property type="evidence" value="ECO:0007669"/>
    <property type="project" value="InterPro"/>
</dbReference>
<dbReference type="InterPro" id="IPR050857">
    <property type="entry name" value="D-2-hydroxyacid_DH"/>
</dbReference>
<dbReference type="PANTHER" id="PTHR42789">
    <property type="entry name" value="D-ISOMER SPECIFIC 2-HYDROXYACID DEHYDROGENASE FAMILY PROTEIN (AFU_ORTHOLOGUE AFUA_6G10090)"/>
    <property type="match status" value="1"/>
</dbReference>
<dbReference type="Proteomes" id="UP000253509">
    <property type="component" value="Unassembled WGS sequence"/>
</dbReference>
<feature type="domain" description="D-isomer specific 2-hydroxyacid dehydrogenase NAD-binding" evidence="4">
    <location>
        <begin position="136"/>
        <end position="314"/>
    </location>
</feature>
<reference evidence="5 6" key="1">
    <citation type="submission" date="2018-06" db="EMBL/GenBank/DDBJ databases">
        <title>Freshwater and sediment microbial communities from various areas in North America, analyzing microbe dynamics in response to fracking.</title>
        <authorList>
            <person name="Lamendella R."/>
        </authorList>
    </citation>
    <scope>NUCLEOTIDE SEQUENCE [LARGE SCALE GENOMIC DNA]</scope>
    <source>
        <strain evidence="5 6">3b_TX</strain>
    </source>
</reference>
<dbReference type="InterPro" id="IPR006140">
    <property type="entry name" value="D-isomer_DH_NAD-bd"/>
</dbReference>
<evidence type="ECO:0000256" key="2">
    <source>
        <dbReference type="ARBA" id="ARBA00023002"/>
    </source>
</evidence>
<dbReference type="PANTHER" id="PTHR42789:SF1">
    <property type="entry name" value="D-ISOMER SPECIFIC 2-HYDROXYACID DEHYDROGENASE FAMILY PROTEIN (AFU_ORTHOLOGUE AFUA_6G10090)"/>
    <property type="match status" value="1"/>
</dbReference>
<gene>
    <name evidence="5" type="ORF">DFO65_101510</name>
</gene>
<keyword evidence="3" id="KW-0520">NAD</keyword>
<organism evidence="5 6">
    <name type="scientific">Brevibacterium celere</name>
    <dbReference type="NCBI Taxonomy" id="225845"/>
    <lineage>
        <taxon>Bacteria</taxon>
        <taxon>Bacillati</taxon>
        <taxon>Actinomycetota</taxon>
        <taxon>Actinomycetes</taxon>
        <taxon>Micrococcales</taxon>
        <taxon>Brevibacteriaceae</taxon>
        <taxon>Brevibacterium</taxon>
    </lineage>
</organism>
<dbReference type="InterPro" id="IPR036291">
    <property type="entry name" value="NAD(P)-bd_dom_sf"/>
</dbReference>
<sequence length="371" mass="40079">MPTKKFVIIGDKLLSSETISAAIAEHLADDWKITALTFGPDDLGELDSELGRMEAGGADAVCAPDEVLEEVRDAQVVLTHMCPINTAVFDAAPQLELVGVLRGGTENVLVDVASARGIPVLNTVGRTSEAVSDYTVGMMLSETRNIARSHHAVMSGRWEKDFSNSGSIPEFKDLTIGIIGFGEIGRLVQQKLSGFHCTVLVYDPFVGPSQVPEHVRLVSDLDSLLATADVVTIHARHEIGAPPILTADKLALLKPTSYLINSARAGLIDMESLTEALADRRIAGAALDVFEIEPIPPQSPLLELPNVTLSSHIAFDTAGFYTKSPVLWWEGLNNAVSTMSTRSLVNDQAVDLEKLRMLNLFDDSSRQTIRL</sequence>